<evidence type="ECO:0000256" key="1">
    <source>
        <dbReference type="SAM" id="MobiDB-lite"/>
    </source>
</evidence>
<feature type="non-terminal residue" evidence="2">
    <location>
        <position position="1"/>
    </location>
</feature>
<gene>
    <name evidence="2" type="ORF">JMJ77_006413</name>
</gene>
<protein>
    <submittedName>
        <fullName evidence="2">Uncharacterized protein</fullName>
    </submittedName>
</protein>
<reference evidence="2" key="1">
    <citation type="submission" date="2021-05" db="EMBL/GenBank/DDBJ databases">
        <title>Comparative genomics of three Colletotrichum scovillei strains and genetic complementation revealed genes involved fungal growth and virulence on chili pepper.</title>
        <authorList>
            <person name="Hsieh D.-K."/>
            <person name="Chuang S.-C."/>
            <person name="Chen C.-Y."/>
            <person name="Chao Y.-T."/>
            <person name="Lu M.-Y.J."/>
            <person name="Lee M.-H."/>
            <person name="Shih M.-C."/>
        </authorList>
    </citation>
    <scope>NUCLEOTIDE SEQUENCE</scope>
    <source>
        <strain evidence="2">Coll-153</strain>
    </source>
</reference>
<feature type="region of interest" description="Disordered" evidence="1">
    <location>
        <begin position="1"/>
        <end position="21"/>
    </location>
</feature>
<organism evidence="2 3">
    <name type="scientific">Colletotrichum scovillei</name>
    <dbReference type="NCBI Taxonomy" id="1209932"/>
    <lineage>
        <taxon>Eukaryota</taxon>
        <taxon>Fungi</taxon>
        <taxon>Dikarya</taxon>
        <taxon>Ascomycota</taxon>
        <taxon>Pezizomycotina</taxon>
        <taxon>Sordariomycetes</taxon>
        <taxon>Hypocreomycetidae</taxon>
        <taxon>Glomerellales</taxon>
        <taxon>Glomerellaceae</taxon>
        <taxon>Colletotrichum</taxon>
        <taxon>Colletotrichum acutatum species complex</taxon>
    </lineage>
</organism>
<name>A0A9P7RLB2_9PEZI</name>
<evidence type="ECO:0000313" key="3">
    <source>
        <dbReference type="Proteomes" id="UP000699042"/>
    </source>
</evidence>
<dbReference type="AlphaFoldDB" id="A0A9P7RLB2"/>
<accession>A0A9P7RLB2</accession>
<sequence length="21" mass="2312">MFVSPAGDGEQVTNENRRFAS</sequence>
<proteinExistence type="predicted"/>
<dbReference type="EMBL" id="JAESDN010000001">
    <property type="protein sequence ID" value="KAG7059045.1"/>
    <property type="molecule type" value="Genomic_DNA"/>
</dbReference>
<evidence type="ECO:0000313" key="2">
    <source>
        <dbReference type="EMBL" id="KAG7059045.1"/>
    </source>
</evidence>
<comment type="caution">
    <text evidence="2">The sequence shown here is derived from an EMBL/GenBank/DDBJ whole genome shotgun (WGS) entry which is preliminary data.</text>
</comment>
<dbReference type="Proteomes" id="UP000699042">
    <property type="component" value="Unassembled WGS sequence"/>
</dbReference>
<keyword evidence="3" id="KW-1185">Reference proteome</keyword>